<gene>
    <name evidence="8" type="ORF">HA222_04915</name>
    <name evidence="9" type="ORF">J4478_03050</name>
</gene>
<dbReference type="EMBL" id="DUFW01000086">
    <property type="protein sequence ID" value="HIH21969.1"/>
    <property type="molecule type" value="Genomic_DNA"/>
</dbReference>
<dbReference type="PANTHER" id="PTHR47861:SF2">
    <property type="entry name" value="LONG-TYPE PEPTIDYL-PROLYL CIS-TRANS ISOMERASE"/>
    <property type="match status" value="1"/>
</dbReference>
<dbReference type="Gene3D" id="3.10.50.40">
    <property type="match status" value="1"/>
</dbReference>
<reference evidence="9" key="3">
    <citation type="submission" date="2021-05" db="EMBL/GenBank/DDBJ databases">
        <title>Protein family content uncovers lineage relationships and bacterial pathway maintenance mechanisms in DPANN archaea.</title>
        <authorList>
            <person name="Castelle C.J."/>
            <person name="Meheust R."/>
            <person name="Jaffe A.L."/>
            <person name="Seitz K."/>
            <person name="Gong X."/>
            <person name="Baker B.J."/>
            <person name="Banfield J.F."/>
        </authorList>
    </citation>
    <scope>NUCLEOTIDE SEQUENCE</scope>
    <source>
        <strain evidence="9">RIFCSPLOWO2_01_FULL_43_13</strain>
    </source>
</reference>
<dbReference type="Gene3D" id="2.40.10.330">
    <property type="match status" value="1"/>
</dbReference>
<evidence type="ECO:0000256" key="1">
    <source>
        <dbReference type="ARBA" id="ARBA00000971"/>
    </source>
</evidence>
<dbReference type="InterPro" id="IPR054016">
    <property type="entry name" value="FKBP26_IF"/>
</dbReference>
<proteinExistence type="inferred from homology"/>
<feature type="domain" description="PPIase FKBP-type" evidence="7">
    <location>
        <begin position="4"/>
        <end position="93"/>
    </location>
</feature>
<protein>
    <recommendedName>
        <fullName evidence="6">Peptidyl-prolyl cis-trans isomerase</fullName>
        <ecNumber evidence="6">5.2.1.8</ecNumber>
    </recommendedName>
</protein>
<dbReference type="PANTHER" id="PTHR47861">
    <property type="entry name" value="FKBP-TYPE PEPTIDYL-PROLYL CIS-TRANS ISOMERASE SLYD"/>
    <property type="match status" value="1"/>
</dbReference>
<accession>A0A7J4JZ93</accession>
<dbReference type="Proteomes" id="UP000680185">
    <property type="component" value="Unassembled WGS sequence"/>
</dbReference>
<dbReference type="Gene3D" id="3.30.70.2210">
    <property type="match status" value="1"/>
</dbReference>
<dbReference type="GO" id="GO:0003755">
    <property type="term" value="F:peptidyl-prolyl cis-trans isomerase activity"/>
    <property type="evidence" value="ECO:0007669"/>
    <property type="project" value="UniProtKB-UniRule"/>
</dbReference>
<name>A0A7J4JZ93_9ARCH</name>
<evidence type="ECO:0000313" key="10">
    <source>
        <dbReference type="Proteomes" id="UP000590964"/>
    </source>
</evidence>
<dbReference type="AlphaFoldDB" id="A0A7J4JZ93"/>
<keyword evidence="4 5" id="KW-0413">Isomerase</keyword>
<organism evidence="8 10">
    <name type="scientific">Candidatus Iainarchaeum sp</name>
    <dbReference type="NCBI Taxonomy" id="3101447"/>
    <lineage>
        <taxon>Archaea</taxon>
        <taxon>Candidatus Iainarchaeota</taxon>
        <taxon>Candidatus Iainarchaeia</taxon>
        <taxon>Candidatus Iainarchaeales</taxon>
        <taxon>Candidatus Iainarchaeaceae</taxon>
        <taxon>Candidatus Iainarchaeum</taxon>
    </lineage>
</organism>
<dbReference type="InterPro" id="IPR046357">
    <property type="entry name" value="PPIase_dom_sf"/>
</dbReference>
<evidence type="ECO:0000313" key="8">
    <source>
        <dbReference type="EMBL" id="HIH21969.1"/>
    </source>
</evidence>
<reference evidence="9" key="2">
    <citation type="submission" date="2021-03" db="EMBL/GenBank/DDBJ databases">
        <authorList>
            <person name="Jaffe A."/>
        </authorList>
    </citation>
    <scope>NUCLEOTIDE SEQUENCE</scope>
    <source>
        <strain evidence="9">RIFCSPLOWO2_01_FULL_43_13</strain>
    </source>
</reference>
<dbReference type="SUPFAM" id="SSF54534">
    <property type="entry name" value="FKBP-like"/>
    <property type="match status" value="1"/>
</dbReference>
<comment type="catalytic activity">
    <reaction evidence="1 5 6">
        <text>[protein]-peptidylproline (omega=180) = [protein]-peptidylproline (omega=0)</text>
        <dbReference type="Rhea" id="RHEA:16237"/>
        <dbReference type="Rhea" id="RHEA-COMP:10747"/>
        <dbReference type="Rhea" id="RHEA-COMP:10748"/>
        <dbReference type="ChEBI" id="CHEBI:83833"/>
        <dbReference type="ChEBI" id="CHEBI:83834"/>
        <dbReference type="EC" id="5.2.1.8"/>
    </reaction>
</comment>
<evidence type="ECO:0000313" key="9">
    <source>
        <dbReference type="EMBL" id="MBS3058355.1"/>
    </source>
</evidence>
<reference evidence="8" key="1">
    <citation type="journal article" date="2020" name="bioRxiv">
        <title>A rank-normalized archaeal taxonomy based on genome phylogeny resolves widespread incomplete and uneven classifications.</title>
        <authorList>
            <person name="Rinke C."/>
            <person name="Chuvochina M."/>
            <person name="Mussig A.J."/>
            <person name="Chaumeil P.-A."/>
            <person name="Waite D.W."/>
            <person name="Whitman W.B."/>
            <person name="Parks D.H."/>
            <person name="Hugenholtz P."/>
        </authorList>
    </citation>
    <scope>NUCLEOTIDE SEQUENCE</scope>
    <source>
        <strain evidence="8">UBA10191</strain>
    </source>
</reference>
<dbReference type="PROSITE" id="PS50059">
    <property type="entry name" value="FKBP_PPIASE"/>
    <property type="match status" value="1"/>
</dbReference>
<evidence type="ECO:0000256" key="5">
    <source>
        <dbReference type="PROSITE-ProRule" id="PRU00277"/>
    </source>
</evidence>
<evidence type="ECO:0000256" key="6">
    <source>
        <dbReference type="RuleBase" id="RU003915"/>
    </source>
</evidence>
<keyword evidence="3 5" id="KW-0697">Rotamase</keyword>
<dbReference type="EC" id="5.2.1.8" evidence="6"/>
<evidence type="ECO:0000259" key="7">
    <source>
        <dbReference type="PROSITE" id="PS50059"/>
    </source>
</evidence>
<dbReference type="InterPro" id="IPR048261">
    <property type="entry name" value="SlpA/SlyD-like_ins_sf"/>
</dbReference>
<dbReference type="InterPro" id="IPR001179">
    <property type="entry name" value="PPIase_FKBP_dom"/>
</dbReference>
<evidence type="ECO:0000256" key="2">
    <source>
        <dbReference type="ARBA" id="ARBA00006577"/>
    </source>
</evidence>
<sequence length="231" mass="25973">MQKGDVVLVELTGREAESRKVFETTSEEVAKKEGAFSKQSVYKPAVLVIGRERLIKGLEEALLEMKEGEERKLLLLPEKAFGQRKPELVGIVPLKEFSQRKVNPFPGLIVDVNGNAGRVQSVSGGRVRVDFNNDLAGKAVEYEVKIVKRLETVQEKTKALLEKLLNVQEPEFKLEGEVLKAGLPKEIAGSKHSSVIKQVLEKEITESIQEIKKVEFQEKEKEEGKRPEKQE</sequence>
<dbReference type="Pfam" id="PF22199">
    <property type="entry name" value="FKBP26_IF"/>
    <property type="match status" value="1"/>
</dbReference>
<dbReference type="EMBL" id="JAGVWB010000020">
    <property type="protein sequence ID" value="MBS3058355.1"/>
    <property type="molecule type" value="Genomic_DNA"/>
</dbReference>
<dbReference type="Proteomes" id="UP000590964">
    <property type="component" value="Unassembled WGS sequence"/>
</dbReference>
<comment type="similarity">
    <text evidence="2 6">Belongs to the FKBP-type PPIase family.</text>
</comment>
<evidence type="ECO:0000256" key="3">
    <source>
        <dbReference type="ARBA" id="ARBA00023110"/>
    </source>
</evidence>
<evidence type="ECO:0000256" key="4">
    <source>
        <dbReference type="ARBA" id="ARBA00023235"/>
    </source>
</evidence>
<dbReference type="Pfam" id="PF00254">
    <property type="entry name" value="FKBP_C"/>
    <property type="match status" value="1"/>
</dbReference>
<comment type="caution">
    <text evidence="8">The sequence shown here is derived from an EMBL/GenBank/DDBJ whole genome shotgun (WGS) entry which is preliminary data.</text>
</comment>